<evidence type="ECO:0000313" key="5">
    <source>
        <dbReference type="Proteomes" id="UP000078561"/>
    </source>
</evidence>
<dbReference type="SUPFAM" id="SSF48334">
    <property type="entry name" value="DNA repair protein MutS, domain III"/>
    <property type="match status" value="1"/>
</dbReference>
<dbReference type="EMBL" id="LT553838">
    <property type="protein sequence ID" value="SAM02403.1"/>
    <property type="molecule type" value="Genomic_DNA"/>
</dbReference>
<dbReference type="InterPro" id="IPR036187">
    <property type="entry name" value="DNA_mismatch_repair_MutS_sf"/>
</dbReference>
<dbReference type="GO" id="GO:0032301">
    <property type="term" value="C:MutSalpha complex"/>
    <property type="evidence" value="ECO:0007669"/>
    <property type="project" value="TreeGrafter"/>
</dbReference>
<dbReference type="STRING" id="4829.A0A163JW10"/>
<dbReference type="OrthoDB" id="10252754at2759"/>
<dbReference type="InterPro" id="IPR007696">
    <property type="entry name" value="DNA_mismatch_repair_MutS_core"/>
</dbReference>
<dbReference type="Proteomes" id="UP000078561">
    <property type="component" value="Unassembled WGS sequence"/>
</dbReference>
<dbReference type="GO" id="GO:0140664">
    <property type="term" value="F:ATP-dependent DNA damage sensor activity"/>
    <property type="evidence" value="ECO:0007669"/>
    <property type="project" value="InterPro"/>
</dbReference>
<organism evidence="4">
    <name type="scientific">Absidia glauca</name>
    <name type="common">Pin mould</name>
    <dbReference type="NCBI Taxonomy" id="4829"/>
    <lineage>
        <taxon>Eukaryota</taxon>
        <taxon>Fungi</taxon>
        <taxon>Fungi incertae sedis</taxon>
        <taxon>Mucoromycota</taxon>
        <taxon>Mucoromycotina</taxon>
        <taxon>Mucoromycetes</taxon>
        <taxon>Mucorales</taxon>
        <taxon>Cunninghamellaceae</taxon>
        <taxon>Absidia</taxon>
    </lineage>
</organism>
<comment type="similarity">
    <text evidence="1">Belongs to the DNA mismatch repair MutS family.</text>
</comment>
<dbReference type="InParanoid" id="A0A163JW10"/>
<gene>
    <name evidence="4" type="primary">ABSGL_08189.1 scaffold 9707</name>
</gene>
<keyword evidence="5" id="KW-1185">Reference proteome</keyword>
<evidence type="ECO:0000256" key="1">
    <source>
        <dbReference type="ARBA" id="ARBA00006271"/>
    </source>
</evidence>
<dbReference type="Pfam" id="PF05192">
    <property type="entry name" value="MutS_III"/>
    <property type="match status" value="1"/>
</dbReference>
<dbReference type="AlphaFoldDB" id="A0A163JW10"/>
<name>A0A163JW10_ABSGL</name>
<evidence type="ECO:0000313" key="4">
    <source>
        <dbReference type="EMBL" id="SAM02403.1"/>
    </source>
</evidence>
<proteinExistence type="inferred from homology"/>
<dbReference type="PANTHER" id="PTHR11361:SF148">
    <property type="entry name" value="DNA MISMATCH REPAIR PROTEIN MSH6"/>
    <property type="match status" value="1"/>
</dbReference>
<dbReference type="GO" id="GO:0006298">
    <property type="term" value="P:mismatch repair"/>
    <property type="evidence" value="ECO:0007669"/>
    <property type="project" value="InterPro"/>
</dbReference>
<evidence type="ECO:0000256" key="2">
    <source>
        <dbReference type="SAM" id="Phobius"/>
    </source>
</evidence>
<reference evidence="4" key="1">
    <citation type="submission" date="2016-04" db="EMBL/GenBank/DDBJ databases">
        <authorList>
            <person name="Evans L.H."/>
            <person name="Alamgir A."/>
            <person name="Owens N."/>
            <person name="Weber N.D."/>
            <person name="Virtaneva K."/>
            <person name="Barbian K."/>
            <person name="Babar A."/>
            <person name="Rosenke K."/>
        </authorList>
    </citation>
    <scope>NUCLEOTIDE SEQUENCE [LARGE SCALE GENOMIC DNA]</scope>
    <source>
        <strain evidence="4">CBS 101.48</strain>
    </source>
</reference>
<feature type="transmembrane region" description="Helical" evidence="2">
    <location>
        <begin position="7"/>
        <end position="24"/>
    </location>
</feature>
<dbReference type="GO" id="GO:0030983">
    <property type="term" value="F:mismatched DNA binding"/>
    <property type="evidence" value="ECO:0007669"/>
    <property type="project" value="InterPro"/>
</dbReference>
<accession>A0A163JW10</accession>
<dbReference type="GO" id="GO:0005524">
    <property type="term" value="F:ATP binding"/>
    <property type="evidence" value="ECO:0007669"/>
    <property type="project" value="InterPro"/>
</dbReference>
<sequence length="424" mass="46476">MIKVANAILVMMVMMVMMVVGILGQCETPQQFIPKGQTKCQYVECRNDDHCQDYAQSCSKNTEMFCLYNGNAGYKICSCRGQWTGDRYGNGSCNFHLNGNSKCNNGQVCADSGRCIADPKCAMRVGDTCGPNRGCCSELFCHKSKDQHYSCQNVAQVDEDCKSGIPCVGSSHCINGKCSKEKSGACTAGDVCPPLTECKETSVGAHVYYNCACISTGSMGNCVSRKRDGMWDAKTLIMQIKPRELVTEKVNDTVTADEIRIGGYFSQASGDIDMKSDDDWLPVHRSAAQTPILLSAVGGLIWYLRSNTTSLILDGQTLAKLEIFKNSLDGSAQGTIFKLLANSITPFGKRLFKRWLCHPLRRVKDIGARQDAVEDLIGALELQDRLGAVFASLLDLERLISRVHSKRCTMAGFLTTLDGFEKAR</sequence>
<feature type="domain" description="DNA mismatch repair protein MutS core" evidence="3">
    <location>
        <begin position="316"/>
        <end position="422"/>
    </location>
</feature>
<protein>
    <recommendedName>
        <fullName evidence="3">DNA mismatch repair protein MutS core domain-containing protein</fullName>
    </recommendedName>
</protein>
<keyword evidence="2" id="KW-1133">Transmembrane helix</keyword>
<dbReference type="PANTHER" id="PTHR11361">
    <property type="entry name" value="DNA MISMATCH REPAIR PROTEIN MUTS FAMILY MEMBER"/>
    <property type="match status" value="1"/>
</dbReference>
<keyword evidence="2" id="KW-0472">Membrane</keyword>
<keyword evidence="2" id="KW-0812">Transmembrane</keyword>
<evidence type="ECO:0000259" key="3">
    <source>
        <dbReference type="Pfam" id="PF05192"/>
    </source>
</evidence>
<dbReference type="InterPro" id="IPR045076">
    <property type="entry name" value="MutS"/>
</dbReference>
<dbReference type="Gene3D" id="1.10.1420.10">
    <property type="match status" value="1"/>
</dbReference>